<sequence length="78" mass="9329">KHREFGYGTSIDEKKAFEYYLQVYNDSNSNYRENARNHLMYCYYYGIGTDKDDSKVLQLYKLNLDKKKKIGQNSKILV</sequence>
<keyword evidence="2" id="KW-1185">Reference proteome</keyword>
<comment type="caution">
    <text evidence="1">The sequence shown here is derived from an EMBL/GenBank/DDBJ whole genome shotgun (WGS) entry which is preliminary data.</text>
</comment>
<proteinExistence type="predicted"/>
<dbReference type="AlphaFoldDB" id="A0A9N9HT74"/>
<dbReference type="EMBL" id="CAJVPY010009089">
    <property type="protein sequence ID" value="CAG8704535.1"/>
    <property type="molecule type" value="Genomic_DNA"/>
</dbReference>
<name>A0A9N9HT74_9GLOM</name>
<feature type="non-terminal residue" evidence="1">
    <location>
        <position position="1"/>
    </location>
</feature>
<dbReference type="Gene3D" id="1.25.40.10">
    <property type="entry name" value="Tetratricopeptide repeat domain"/>
    <property type="match status" value="1"/>
</dbReference>
<dbReference type="Proteomes" id="UP000789405">
    <property type="component" value="Unassembled WGS sequence"/>
</dbReference>
<evidence type="ECO:0000313" key="2">
    <source>
        <dbReference type="Proteomes" id="UP000789405"/>
    </source>
</evidence>
<dbReference type="SUPFAM" id="SSF81901">
    <property type="entry name" value="HCP-like"/>
    <property type="match status" value="1"/>
</dbReference>
<reference evidence="1" key="1">
    <citation type="submission" date="2021-06" db="EMBL/GenBank/DDBJ databases">
        <authorList>
            <person name="Kallberg Y."/>
            <person name="Tangrot J."/>
            <person name="Rosling A."/>
        </authorList>
    </citation>
    <scope>NUCLEOTIDE SEQUENCE</scope>
    <source>
        <strain evidence="1">MA453B</strain>
    </source>
</reference>
<accession>A0A9N9HT74</accession>
<organism evidence="1 2">
    <name type="scientific">Dentiscutata erythropus</name>
    <dbReference type="NCBI Taxonomy" id="1348616"/>
    <lineage>
        <taxon>Eukaryota</taxon>
        <taxon>Fungi</taxon>
        <taxon>Fungi incertae sedis</taxon>
        <taxon>Mucoromycota</taxon>
        <taxon>Glomeromycotina</taxon>
        <taxon>Glomeromycetes</taxon>
        <taxon>Diversisporales</taxon>
        <taxon>Gigasporaceae</taxon>
        <taxon>Dentiscutata</taxon>
    </lineage>
</organism>
<dbReference type="InterPro" id="IPR011990">
    <property type="entry name" value="TPR-like_helical_dom_sf"/>
</dbReference>
<dbReference type="OrthoDB" id="2432706at2759"/>
<gene>
    <name evidence="1" type="ORF">DERYTH_LOCUS13203</name>
</gene>
<protein>
    <submittedName>
        <fullName evidence="1">21580_t:CDS:1</fullName>
    </submittedName>
</protein>
<evidence type="ECO:0000313" key="1">
    <source>
        <dbReference type="EMBL" id="CAG8704535.1"/>
    </source>
</evidence>